<feature type="compositionally biased region" description="Low complexity" evidence="2">
    <location>
        <begin position="74"/>
        <end position="83"/>
    </location>
</feature>
<sequence length="797" mass="88154">MAPEDPWVIKDAGKDIVEERQRSHAPGGGSGVPDPQREEERILQLKAVPLQQEVQEARLPERTPRGPGKPGTDSSVSDSELSSGTGMRHEARELGTGIWNRCSVWREQTQRKMPHYWALALAAPLVLLGHTVRAEDCVVDATGECEDAELSLRQLRGERLSRHLGEDQAAPTCAAYGCGEFVRNHPCQCTPQCKKFGNCCPDYQATCVKKEDAALGSDVDSPTVPEEDAAPSCASFGCSEKYVANHPCQCTAKCAKFGNCCSDFKAVCLAKEEASEAPAAPATTTTEAEVTTTSSTTAEETAAEEEDVTAEDATGETDDAWKGTVDGILHLDDDWIKQDKVAGECATAKRGDECFIAVNWAMSDGIYEHPEWWPELQAGASSFEEFQAHQHLMNATLCPQPCMVRYQQYLVPTYRSQHQYPMKGVSYGASPLKNTGVLLTDDDFMTDITGAMWDSWGRGDLDLLKSMGVNTLRMYGNDLNYSHRSFLDGAYKRDMDIIVGLSDWGFIQGPDPCDRNGYECFSQVYEAYKNNLLKGFTIRNYTMYHPALKALIISNEPDLKVHPRTSVCRAMISSLDAILQAEKDLNVTENPIAFTVTFSFAAFGKNPPGLGQMQELYHCLEHPEAPPTNYKPKNDVLTAFHQRWVHSFNTAAPGHVVEELFLDKYKKSIFWSEKMKIPLFIGEYHSVHVGAKDDLPILVGDALSPTYPFFLGYNFFEFSVRYDKGGSEKKFGMFGYGDCPLLDMNYSGQVYTIWDLVPAPDKYGYPLSVALSAAYGKGSKLPTLRKSPCMEATLGVS</sequence>
<dbReference type="SUPFAM" id="SSF90188">
    <property type="entry name" value="Somatomedin B domain"/>
    <property type="match status" value="2"/>
</dbReference>
<dbReference type="Proteomes" id="UP001642464">
    <property type="component" value="Unassembled WGS sequence"/>
</dbReference>
<organism evidence="4 5">
    <name type="scientific">Durusdinium trenchii</name>
    <dbReference type="NCBI Taxonomy" id="1381693"/>
    <lineage>
        <taxon>Eukaryota</taxon>
        <taxon>Sar</taxon>
        <taxon>Alveolata</taxon>
        <taxon>Dinophyceae</taxon>
        <taxon>Suessiales</taxon>
        <taxon>Symbiodiniaceae</taxon>
        <taxon>Durusdinium</taxon>
    </lineage>
</organism>
<evidence type="ECO:0000256" key="1">
    <source>
        <dbReference type="ARBA" id="ARBA00023157"/>
    </source>
</evidence>
<feature type="domain" description="SMB" evidence="3">
    <location>
        <begin position="169"/>
        <end position="211"/>
    </location>
</feature>
<evidence type="ECO:0000313" key="5">
    <source>
        <dbReference type="Proteomes" id="UP001642464"/>
    </source>
</evidence>
<proteinExistence type="predicted"/>
<gene>
    <name evidence="4" type="ORF">SCF082_LOCUS13960</name>
</gene>
<comment type="caution">
    <text evidence="4">The sequence shown here is derived from an EMBL/GenBank/DDBJ whole genome shotgun (WGS) entry which is preliminary data.</text>
</comment>
<dbReference type="SUPFAM" id="SSF51445">
    <property type="entry name" value="(Trans)glycosidases"/>
    <property type="match status" value="1"/>
</dbReference>
<dbReference type="InterPro" id="IPR036024">
    <property type="entry name" value="Somatomedin_B-like_dom_sf"/>
</dbReference>
<dbReference type="PANTHER" id="PTHR22917:SF6">
    <property type="entry name" value="EG:8D8.2 PROTEIN-RELATED"/>
    <property type="match status" value="1"/>
</dbReference>
<dbReference type="EMBL" id="CAXAMM010008680">
    <property type="protein sequence ID" value="CAK9018160.1"/>
    <property type="molecule type" value="Genomic_DNA"/>
</dbReference>
<keyword evidence="5" id="KW-1185">Reference proteome</keyword>
<accession>A0ABP0JUL0</accession>
<reference evidence="4 5" key="1">
    <citation type="submission" date="2024-02" db="EMBL/GenBank/DDBJ databases">
        <authorList>
            <person name="Chen Y."/>
            <person name="Shah S."/>
            <person name="Dougan E. K."/>
            <person name="Thang M."/>
            <person name="Chan C."/>
        </authorList>
    </citation>
    <scope>NUCLEOTIDE SEQUENCE [LARGE SCALE GENOMIC DNA]</scope>
</reference>
<name>A0ABP0JUL0_9DINO</name>
<feature type="compositionally biased region" description="Basic and acidic residues" evidence="2">
    <location>
        <begin position="55"/>
        <end position="64"/>
    </location>
</feature>
<feature type="compositionally biased region" description="Basic and acidic residues" evidence="2">
    <location>
        <begin position="7"/>
        <end position="22"/>
    </location>
</feature>
<dbReference type="PANTHER" id="PTHR22917">
    <property type="entry name" value="HEMOPEXIN DOMAIN-CONTAINING PROTEIN"/>
    <property type="match status" value="1"/>
</dbReference>
<dbReference type="InterPro" id="IPR001212">
    <property type="entry name" value="Somatomedin_B_dom"/>
</dbReference>
<protein>
    <submittedName>
        <fullName evidence="4">Poly(U)-specific endoribonuclease (Placental protein 11-related protein) (PP11-related protein) (Protein endoU) (T-cell-specific protein 30) (Tcl-30) (Uridylate-specific endoribonuclease)</fullName>
    </submittedName>
</protein>
<dbReference type="Gene3D" id="3.20.20.80">
    <property type="entry name" value="Glycosidases"/>
    <property type="match status" value="1"/>
</dbReference>
<dbReference type="InterPro" id="IPR017853">
    <property type="entry name" value="GH"/>
</dbReference>
<feature type="region of interest" description="Disordered" evidence="2">
    <location>
        <begin position="1"/>
        <end position="92"/>
    </location>
</feature>
<dbReference type="PROSITE" id="PS50958">
    <property type="entry name" value="SMB_2"/>
    <property type="match status" value="2"/>
</dbReference>
<evidence type="ECO:0000259" key="3">
    <source>
        <dbReference type="PROSITE" id="PS50958"/>
    </source>
</evidence>
<keyword evidence="1" id="KW-1015">Disulfide bond</keyword>
<feature type="domain" description="SMB" evidence="3">
    <location>
        <begin position="229"/>
        <end position="275"/>
    </location>
</feature>
<feature type="region of interest" description="Disordered" evidence="2">
    <location>
        <begin position="278"/>
        <end position="321"/>
    </location>
</feature>
<dbReference type="InterPro" id="IPR051298">
    <property type="entry name" value="Heme_transport/Cell_adhesion"/>
</dbReference>
<dbReference type="PROSITE" id="PS00524">
    <property type="entry name" value="SMB_1"/>
    <property type="match status" value="2"/>
</dbReference>
<dbReference type="SMART" id="SM00201">
    <property type="entry name" value="SO"/>
    <property type="match status" value="2"/>
</dbReference>
<feature type="compositionally biased region" description="Acidic residues" evidence="2">
    <location>
        <begin position="301"/>
        <end position="318"/>
    </location>
</feature>
<evidence type="ECO:0000256" key="2">
    <source>
        <dbReference type="SAM" id="MobiDB-lite"/>
    </source>
</evidence>
<dbReference type="Pfam" id="PF01033">
    <property type="entry name" value="Somatomedin_B"/>
    <property type="match status" value="2"/>
</dbReference>
<feature type="compositionally biased region" description="Low complexity" evidence="2">
    <location>
        <begin position="278"/>
        <end position="300"/>
    </location>
</feature>
<dbReference type="Gene3D" id="4.10.410.20">
    <property type="match status" value="2"/>
</dbReference>
<evidence type="ECO:0000313" key="4">
    <source>
        <dbReference type="EMBL" id="CAK9018160.1"/>
    </source>
</evidence>